<dbReference type="Proteomes" id="UP001157502">
    <property type="component" value="Chromosome 23"/>
</dbReference>
<evidence type="ECO:0000313" key="1">
    <source>
        <dbReference type="EMBL" id="KAJ7993975.1"/>
    </source>
</evidence>
<sequence length="88" mass="10091">MDYGGVSRLLHASQCYWERRAGKSRRRSGLMWNAPRSLGQTGEVKPELEPLEIYTTRSFANPGQRPELFPYDSPSFFMADPLVLRSLL</sequence>
<organism evidence="1 2">
    <name type="scientific">Dallia pectoralis</name>
    <name type="common">Alaska blackfish</name>
    <dbReference type="NCBI Taxonomy" id="75939"/>
    <lineage>
        <taxon>Eukaryota</taxon>
        <taxon>Metazoa</taxon>
        <taxon>Chordata</taxon>
        <taxon>Craniata</taxon>
        <taxon>Vertebrata</taxon>
        <taxon>Euteleostomi</taxon>
        <taxon>Actinopterygii</taxon>
        <taxon>Neopterygii</taxon>
        <taxon>Teleostei</taxon>
        <taxon>Protacanthopterygii</taxon>
        <taxon>Esociformes</taxon>
        <taxon>Umbridae</taxon>
        <taxon>Dallia</taxon>
    </lineage>
</organism>
<gene>
    <name evidence="1" type="ORF">DPEC_G00261150</name>
</gene>
<keyword evidence="2" id="KW-1185">Reference proteome</keyword>
<reference evidence="1" key="1">
    <citation type="submission" date="2021-05" db="EMBL/GenBank/DDBJ databases">
        <authorList>
            <person name="Pan Q."/>
            <person name="Jouanno E."/>
            <person name="Zahm M."/>
            <person name="Klopp C."/>
            <person name="Cabau C."/>
            <person name="Louis A."/>
            <person name="Berthelot C."/>
            <person name="Parey E."/>
            <person name="Roest Crollius H."/>
            <person name="Montfort J."/>
            <person name="Robinson-Rechavi M."/>
            <person name="Bouchez O."/>
            <person name="Lampietro C."/>
            <person name="Lopez Roques C."/>
            <person name="Donnadieu C."/>
            <person name="Postlethwait J."/>
            <person name="Bobe J."/>
            <person name="Dillon D."/>
            <person name="Chandos A."/>
            <person name="von Hippel F."/>
            <person name="Guiguen Y."/>
        </authorList>
    </citation>
    <scope>NUCLEOTIDE SEQUENCE</scope>
    <source>
        <strain evidence="1">YG-Jan2019</strain>
    </source>
</reference>
<proteinExistence type="predicted"/>
<name>A0ACC2FRY4_DALPE</name>
<evidence type="ECO:0000313" key="2">
    <source>
        <dbReference type="Proteomes" id="UP001157502"/>
    </source>
</evidence>
<accession>A0ACC2FRY4</accession>
<protein>
    <submittedName>
        <fullName evidence="1">Uncharacterized protein</fullName>
    </submittedName>
</protein>
<comment type="caution">
    <text evidence="1">The sequence shown here is derived from an EMBL/GenBank/DDBJ whole genome shotgun (WGS) entry which is preliminary data.</text>
</comment>
<dbReference type="EMBL" id="CM055750">
    <property type="protein sequence ID" value="KAJ7993975.1"/>
    <property type="molecule type" value="Genomic_DNA"/>
</dbReference>